<accession>A0A919JDG0</accession>
<protein>
    <recommendedName>
        <fullName evidence="5">Flagellar basal body-associated protein FliL</fullName>
    </recommendedName>
</protein>
<evidence type="ECO:0000313" key="3">
    <source>
        <dbReference type="EMBL" id="GIE47552.1"/>
    </source>
</evidence>
<dbReference type="EMBL" id="BOMQ01000014">
    <property type="protein sequence ID" value="GIE47552.1"/>
    <property type="molecule type" value="Genomic_DNA"/>
</dbReference>
<feature type="region of interest" description="Disordered" evidence="1">
    <location>
        <begin position="1"/>
        <end position="106"/>
    </location>
</feature>
<evidence type="ECO:0000313" key="4">
    <source>
        <dbReference type="Proteomes" id="UP000647172"/>
    </source>
</evidence>
<proteinExistence type="predicted"/>
<evidence type="ECO:0000256" key="2">
    <source>
        <dbReference type="SAM" id="Phobius"/>
    </source>
</evidence>
<evidence type="ECO:0000256" key="1">
    <source>
        <dbReference type="SAM" id="MobiDB-lite"/>
    </source>
</evidence>
<keyword evidence="4" id="KW-1185">Reference proteome</keyword>
<keyword evidence="2" id="KW-0812">Transmembrane</keyword>
<keyword evidence="2" id="KW-1133">Transmembrane helix</keyword>
<evidence type="ECO:0008006" key="5">
    <source>
        <dbReference type="Google" id="ProtNLM"/>
    </source>
</evidence>
<feature type="compositionally biased region" description="Pro residues" evidence="1">
    <location>
        <begin position="22"/>
        <end position="72"/>
    </location>
</feature>
<comment type="caution">
    <text evidence="3">The sequence shown here is derived from an EMBL/GenBank/DDBJ whole genome shotgun (WGS) entry which is preliminary data.</text>
</comment>
<feature type="compositionally biased region" description="Low complexity" evidence="1">
    <location>
        <begin position="73"/>
        <end position="83"/>
    </location>
</feature>
<dbReference type="AlphaFoldDB" id="A0A919JDG0"/>
<name>A0A919JDG0_9ACTN</name>
<feature type="transmembrane region" description="Helical" evidence="2">
    <location>
        <begin position="115"/>
        <end position="138"/>
    </location>
</feature>
<reference evidence="3" key="1">
    <citation type="submission" date="2021-01" db="EMBL/GenBank/DDBJ databases">
        <title>Whole genome shotgun sequence of Actinoplanes nipponensis NBRC 14063.</title>
        <authorList>
            <person name="Komaki H."/>
            <person name="Tamura T."/>
        </authorList>
    </citation>
    <scope>NUCLEOTIDE SEQUENCE</scope>
    <source>
        <strain evidence="3">NBRC 14063</strain>
    </source>
</reference>
<gene>
    <name evidence="3" type="ORF">Ani05nite_10860</name>
</gene>
<dbReference type="RefSeq" id="WP_203765687.1">
    <property type="nucleotide sequence ID" value="NZ_BAAAYJ010000065.1"/>
</dbReference>
<keyword evidence="2" id="KW-0472">Membrane</keyword>
<organism evidence="3 4">
    <name type="scientific">Actinoplanes nipponensis</name>
    <dbReference type="NCBI Taxonomy" id="135950"/>
    <lineage>
        <taxon>Bacteria</taxon>
        <taxon>Bacillati</taxon>
        <taxon>Actinomycetota</taxon>
        <taxon>Actinomycetes</taxon>
        <taxon>Micromonosporales</taxon>
        <taxon>Micromonosporaceae</taxon>
        <taxon>Actinoplanes</taxon>
    </lineage>
</organism>
<dbReference type="Proteomes" id="UP000647172">
    <property type="component" value="Unassembled WGS sequence"/>
</dbReference>
<feature type="compositionally biased region" description="Pro residues" evidence="1">
    <location>
        <begin position="1"/>
        <end position="13"/>
    </location>
</feature>
<sequence length="301" mass="30451">MSQPPYQPNPGEPGPEGGYQPPAAPGSYPPPGQGSYPPPGQGSYPPPGQGSYPPPDQGSYPPPGQGSYPPPGQGAYPPGADPNAYPPPNAGFPGQGAPQYGTVQPPKKKSSALKIVLIVVGVVALLCVAGSVVAFVAAKDKVEQVVDATKITVVEPATLGGRPKASDPTLQSSISGLDGIMSNMPGATGSVGGIYGDLQKQDVVMVAAASSINGSAQDRFDAMTQGLGGSGGMKVDDFTDTEPGPLGGIAKCGETNSAGVPMAICVWSDNGSSGMLLMMFKQKADLEKEFVTLRGEIEKKA</sequence>